<feature type="region of interest" description="Disordered" evidence="1">
    <location>
        <begin position="204"/>
        <end position="230"/>
    </location>
</feature>
<sequence length="230" mass="26903">MFVHLLVWDELYSDDEFLKELLVAIFDITTYCQHVILVVPPRVTLANIFEREMTRVLAKHARLIDALQFLYLSDRQRLHPKLKIRRVVEEDNDDVMTILDDENTRLRELYGEYYISEMIRNSDSCRQMIIGEDADGSVAGVMCLNSTIDVDLLNENFELTPYNGLRKSHENDKAATDIAGATDSNEFLHPSIFSRRSQEYRQQRFDRSLNDDTSRMFKITRDKKNSEKKG</sequence>
<evidence type="ECO:0000313" key="3">
    <source>
        <dbReference type="EMBL" id="CAL1673647.1"/>
    </source>
</evidence>
<dbReference type="Proteomes" id="UP001497644">
    <property type="component" value="Chromosome 1"/>
</dbReference>
<evidence type="ECO:0000259" key="2">
    <source>
        <dbReference type="Pfam" id="PF16092"/>
    </source>
</evidence>
<dbReference type="PANTHER" id="PTHR21178">
    <property type="entry name" value="CILIA- AND FLAGELLA-ASSOCIATED PROTEIN 61"/>
    <property type="match status" value="1"/>
</dbReference>
<protein>
    <recommendedName>
        <fullName evidence="2">Cilia- and flagella-associated protein 61 N-terminal domain-containing protein</fullName>
    </recommendedName>
</protein>
<organism evidence="3 4">
    <name type="scientific">Lasius platythorax</name>
    <dbReference type="NCBI Taxonomy" id="488582"/>
    <lineage>
        <taxon>Eukaryota</taxon>
        <taxon>Metazoa</taxon>
        <taxon>Ecdysozoa</taxon>
        <taxon>Arthropoda</taxon>
        <taxon>Hexapoda</taxon>
        <taxon>Insecta</taxon>
        <taxon>Pterygota</taxon>
        <taxon>Neoptera</taxon>
        <taxon>Endopterygota</taxon>
        <taxon>Hymenoptera</taxon>
        <taxon>Apocrita</taxon>
        <taxon>Aculeata</taxon>
        <taxon>Formicoidea</taxon>
        <taxon>Formicidae</taxon>
        <taxon>Formicinae</taxon>
        <taxon>Lasius</taxon>
        <taxon>Lasius</taxon>
    </lineage>
</organism>
<dbReference type="PANTHER" id="PTHR21178:SF8">
    <property type="entry name" value="CILIA- AND FLAGELLA-ASSOCIATED PROTEIN 61"/>
    <property type="match status" value="1"/>
</dbReference>
<keyword evidence="4" id="KW-1185">Reference proteome</keyword>
<dbReference type="EMBL" id="OZ034824">
    <property type="protein sequence ID" value="CAL1673647.1"/>
    <property type="molecule type" value="Genomic_DNA"/>
</dbReference>
<dbReference type="Pfam" id="PF16092">
    <property type="entry name" value="CFAP61_N"/>
    <property type="match status" value="1"/>
</dbReference>
<proteinExistence type="predicted"/>
<gene>
    <name evidence="3" type="ORF">LPLAT_LOCUS492</name>
</gene>
<dbReference type="AlphaFoldDB" id="A0AAV2N1L8"/>
<dbReference type="InterPro" id="IPR032151">
    <property type="entry name" value="CFAP61_N"/>
</dbReference>
<feature type="domain" description="Cilia- and flagella-associated protein 61 N-terminal" evidence="2">
    <location>
        <begin position="1"/>
        <end position="168"/>
    </location>
</feature>
<name>A0AAV2N1L8_9HYME</name>
<dbReference type="InterPro" id="IPR038884">
    <property type="entry name" value="CFAP61"/>
</dbReference>
<accession>A0AAV2N1L8</accession>
<evidence type="ECO:0000256" key="1">
    <source>
        <dbReference type="SAM" id="MobiDB-lite"/>
    </source>
</evidence>
<evidence type="ECO:0000313" key="4">
    <source>
        <dbReference type="Proteomes" id="UP001497644"/>
    </source>
</evidence>
<reference evidence="3 4" key="1">
    <citation type="submission" date="2024-04" db="EMBL/GenBank/DDBJ databases">
        <authorList>
            <consortium name="Molecular Ecology Group"/>
        </authorList>
    </citation>
    <scope>NUCLEOTIDE SEQUENCE [LARGE SCALE GENOMIC DNA]</scope>
</reference>